<dbReference type="InterPro" id="IPR033659">
    <property type="entry name" value="Ferrochelatase_N"/>
</dbReference>
<feature type="binding site" evidence="7">
    <location>
        <position position="196"/>
    </location>
    <ligand>
        <name>Fe(2+)</name>
        <dbReference type="ChEBI" id="CHEBI:29033"/>
    </ligand>
</feature>
<feature type="binding site" evidence="7">
    <location>
        <position position="274"/>
    </location>
    <ligand>
        <name>Fe(2+)</name>
        <dbReference type="ChEBI" id="CHEBI:29033"/>
    </ligand>
</feature>
<keyword evidence="5 7" id="KW-0627">Porphyrin biosynthesis</keyword>
<dbReference type="GO" id="GO:0006783">
    <property type="term" value="P:heme biosynthetic process"/>
    <property type="evidence" value="ECO:0007669"/>
    <property type="project" value="UniProtKB-UniRule"/>
</dbReference>
<keyword evidence="7 8" id="KW-0963">Cytoplasm</keyword>
<dbReference type="HAMAP" id="MF_00323">
    <property type="entry name" value="Ferrochelatase"/>
    <property type="match status" value="1"/>
</dbReference>
<proteinExistence type="inferred from homology"/>
<evidence type="ECO:0000256" key="4">
    <source>
        <dbReference type="ARBA" id="ARBA00023239"/>
    </source>
</evidence>
<evidence type="ECO:0000256" key="3">
    <source>
        <dbReference type="ARBA" id="ARBA00023133"/>
    </source>
</evidence>
<dbReference type="Gene3D" id="3.40.50.1400">
    <property type="match status" value="2"/>
</dbReference>
<name>A0A8J6TFV5_9BACT</name>
<keyword evidence="4 7" id="KW-0456">Lyase</keyword>
<dbReference type="GO" id="GO:0004325">
    <property type="term" value="F:ferrochelatase activity"/>
    <property type="evidence" value="ECO:0007669"/>
    <property type="project" value="UniProtKB-UniRule"/>
</dbReference>
<dbReference type="InterPro" id="IPR033644">
    <property type="entry name" value="Ferrochelatase_C"/>
</dbReference>
<comment type="subcellular location">
    <subcellularLocation>
        <location evidence="7 8">Cytoplasm</location>
    </subcellularLocation>
</comment>
<reference evidence="9 10" key="1">
    <citation type="submission" date="2020-08" db="EMBL/GenBank/DDBJ databases">
        <title>Bridging the membrane lipid divide: bacteria of the FCB group superphylum have the potential to synthesize archaeal ether lipids.</title>
        <authorList>
            <person name="Villanueva L."/>
            <person name="Von Meijenfeldt F.A.B."/>
            <person name="Westbye A.B."/>
            <person name="Yadav S."/>
            <person name="Hopmans E.C."/>
            <person name="Dutilh B.E."/>
            <person name="Sinninghe Damste J.S."/>
        </authorList>
    </citation>
    <scope>NUCLEOTIDE SEQUENCE [LARGE SCALE GENOMIC DNA]</scope>
    <source>
        <strain evidence="9">NIOZ-UU47</strain>
    </source>
</reference>
<evidence type="ECO:0000256" key="1">
    <source>
        <dbReference type="ARBA" id="ARBA00007718"/>
    </source>
</evidence>
<gene>
    <name evidence="7 9" type="primary">hemH</name>
    <name evidence="9" type="ORF">H8E41_08265</name>
</gene>
<keyword evidence="7" id="KW-0479">Metal-binding</keyword>
<accession>A0A8J6TFV5</accession>
<dbReference type="InterPro" id="IPR001015">
    <property type="entry name" value="Ferrochelatase"/>
</dbReference>
<comment type="similarity">
    <text evidence="1 7 8">Belongs to the ferrochelatase family.</text>
</comment>
<keyword evidence="2 7" id="KW-0408">Iron</keyword>
<evidence type="ECO:0000313" key="10">
    <source>
        <dbReference type="Proteomes" id="UP000614424"/>
    </source>
</evidence>
<comment type="catalytic activity">
    <reaction evidence="6">
        <text>Fe-coproporphyrin III + 2 H(+) = coproporphyrin III + Fe(2+)</text>
        <dbReference type="Rhea" id="RHEA:49572"/>
        <dbReference type="ChEBI" id="CHEBI:15378"/>
        <dbReference type="ChEBI" id="CHEBI:29033"/>
        <dbReference type="ChEBI" id="CHEBI:68438"/>
        <dbReference type="ChEBI" id="CHEBI:131725"/>
        <dbReference type="EC" id="4.99.1.9"/>
    </reaction>
    <physiologicalReaction direction="right-to-left" evidence="6">
        <dbReference type="Rhea" id="RHEA:49574"/>
    </physiologicalReaction>
</comment>
<comment type="pathway">
    <text evidence="7 8">Porphyrin-containing compound metabolism; protoheme biosynthesis; protoheme from protoporphyrin-IX: step 1/1.</text>
</comment>
<dbReference type="PANTHER" id="PTHR11108">
    <property type="entry name" value="FERROCHELATASE"/>
    <property type="match status" value="1"/>
</dbReference>
<dbReference type="NCBIfam" id="TIGR00109">
    <property type="entry name" value="hemH"/>
    <property type="match status" value="1"/>
</dbReference>
<comment type="caution">
    <text evidence="9">The sequence shown here is derived from an EMBL/GenBank/DDBJ whole genome shotgun (WGS) entry which is preliminary data.</text>
</comment>
<keyword evidence="3 7" id="KW-0350">Heme biosynthesis</keyword>
<evidence type="ECO:0000256" key="6">
    <source>
        <dbReference type="ARBA" id="ARBA00024536"/>
    </source>
</evidence>
<dbReference type="PANTHER" id="PTHR11108:SF1">
    <property type="entry name" value="FERROCHELATASE, MITOCHONDRIAL"/>
    <property type="match status" value="1"/>
</dbReference>
<protein>
    <recommendedName>
        <fullName evidence="7 8">Ferrochelatase</fullName>
        <ecNumber evidence="7 8">4.98.1.1</ecNumber>
    </recommendedName>
    <alternativeName>
        <fullName evidence="7">Heme synthase</fullName>
    </alternativeName>
    <alternativeName>
        <fullName evidence="7">Protoheme ferro-lyase</fullName>
    </alternativeName>
</protein>
<dbReference type="PROSITE" id="PS00534">
    <property type="entry name" value="FERROCHELATASE"/>
    <property type="match status" value="1"/>
</dbReference>
<dbReference type="CDD" id="cd00419">
    <property type="entry name" value="Ferrochelatase_C"/>
    <property type="match status" value="1"/>
</dbReference>
<dbReference type="InterPro" id="IPR019772">
    <property type="entry name" value="Ferrochelatase_AS"/>
</dbReference>
<dbReference type="UniPathway" id="UPA00252">
    <property type="reaction ID" value="UER00325"/>
</dbReference>
<dbReference type="SUPFAM" id="SSF53800">
    <property type="entry name" value="Chelatase"/>
    <property type="match status" value="1"/>
</dbReference>
<dbReference type="AlphaFoldDB" id="A0A8J6TFV5"/>
<evidence type="ECO:0000256" key="5">
    <source>
        <dbReference type="ARBA" id="ARBA00023244"/>
    </source>
</evidence>
<dbReference type="EMBL" id="JACNJZ010000113">
    <property type="protein sequence ID" value="MBC8317888.1"/>
    <property type="molecule type" value="Genomic_DNA"/>
</dbReference>
<organism evidence="9 10">
    <name type="scientific">Candidatus Desulfobia pelagia</name>
    <dbReference type="NCBI Taxonomy" id="2841692"/>
    <lineage>
        <taxon>Bacteria</taxon>
        <taxon>Pseudomonadati</taxon>
        <taxon>Thermodesulfobacteriota</taxon>
        <taxon>Desulfobulbia</taxon>
        <taxon>Desulfobulbales</taxon>
        <taxon>Desulfobulbaceae</taxon>
        <taxon>Candidatus Desulfobia</taxon>
    </lineage>
</organism>
<comment type="catalytic activity">
    <reaction evidence="7 8">
        <text>heme b + 2 H(+) = protoporphyrin IX + Fe(2+)</text>
        <dbReference type="Rhea" id="RHEA:22584"/>
        <dbReference type="ChEBI" id="CHEBI:15378"/>
        <dbReference type="ChEBI" id="CHEBI:29033"/>
        <dbReference type="ChEBI" id="CHEBI:57306"/>
        <dbReference type="ChEBI" id="CHEBI:60344"/>
        <dbReference type="EC" id="4.98.1.1"/>
    </reaction>
</comment>
<comment type="function">
    <text evidence="7 8">Catalyzes the ferrous insertion into protoporphyrin IX.</text>
</comment>
<evidence type="ECO:0000256" key="7">
    <source>
        <dbReference type="HAMAP-Rule" id="MF_00323"/>
    </source>
</evidence>
<dbReference type="EC" id="4.98.1.1" evidence="7 8"/>
<dbReference type="Proteomes" id="UP000614424">
    <property type="component" value="Unassembled WGS sequence"/>
</dbReference>
<sequence length="325" mass="35775">MSGSQQPVGVILLNLGGPEKPADVAPFLYNLFSDRKIIRLGPSFLQKPIAWMIARRRAPKSRKNYELIGGGSPLNSITASQGKALEEQLASAGNFTVDMAMRYWRPFAGKTLQKFADRGISRIIGLTLYPHYSKATTGSSIEDLHETAAGFNVPFEITEIRDWPEQEDYIACLAGNIQKGLEAFNSSDVQLVYSAHSLPVTFIEEGDPYLDHINRTIQALEKVTGVAGKLCFQSRSGPVEWLSPSTPDTLASLSGEGCRKVLMVPISFVSDHVETLCEIDIEYKELAEGLGIELKRTESLNIMPEFITGLKKLVVEAARQKGWIG</sequence>
<dbReference type="CDD" id="cd03411">
    <property type="entry name" value="Ferrochelatase_N"/>
    <property type="match status" value="1"/>
</dbReference>
<dbReference type="Pfam" id="PF00762">
    <property type="entry name" value="Ferrochelatase"/>
    <property type="match status" value="1"/>
</dbReference>
<evidence type="ECO:0000256" key="8">
    <source>
        <dbReference type="RuleBase" id="RU000607"/>
    </source>
</evidence>
<dbReference type="GO" id="GO:0046872">
    <property type="term" value="F:metal ion binding"/>
    <property type="evidence" value="ECO:0007669"/>
    <property type="project" value="UniProtKB-KW"/>
</dbReference>
<evidence type="ECO:0000256" key="2">
    <source>
        <dbReference type="ARBA" id="ARBA00023004"/>
    </source>
</evidence>
<dbReference type="GO" id="GO:0005737">
    <property type="term" value="C:cytoplasm"/>
    <property type="evidence" value="ECO:0007669"/>
    <property type="project" value="UniProtKB-SubCell"/>
</dbReference>
<evidence type="ECO:0000313" key="9">
    <source>
        <dbReference type="EMBL" id="MBC8317888.1"/>
    </source>
</evidence>